<comment type="caution">
    <text evidence="2">The sequence shown here is derived from an EMBL/GenBank/DDBJ whole genome shotgun (WGS) entry which is preliminary data.</text>
</comment>
<accession>A0A4Y2WFW5</accession>
<evidence type="ECO:0000256" key="1">
    <source>
        <dbReference type="SAM" id="MobiDB-lite"/>
    </source>
</evidence>
<dbReference type="EMBL" id="BGPR01059176">
    <property type="protein sequence ID" value="GBO35210.1"/>
    <property type="molecule type" value="Genomic_DNA"/>
</dbReference>
<reference evidence="2 3" key="1">
    <citation type="journal article" date="2019" name="Sci. Rep.">
        <title>Orb-weaving spider Araneus ventricosus genome elucidates the spidroin gene catalogue.</title>
        <authorList>
            <person name="Kono N."/>
            <person name="Nakamura H."/>
            <person name="Ohtoshi R."/>
            <person name="Moran D.A.P."/>
            <person name="Shinohara A."/>
            <person name="Yoshida Y."/>
            <person name="Fujiwara M."/>
            <person name="Mori M."/>
            <person name="Tomita M."/>
            <person name="Arakawa K."/>
        </authorList>
    </citation>
    <scope>NUCLEOTIDE SEQUENCE [LARGE SCALE GENOMIC DNA]</scope>
</reference>
<gene>
    <name evidence="2" type="ORF">AVEN_49966_1</name>
</gene>
<evidence type="ECO:0000313" key="3">
    <source>
        <dbReference type="Proteomes" id="UP000499080"/>
    </source>
</evidence>
<sequence>SRSRESARWSVHKRATPSQPRPAQNRRDGRCRSPSLRHQPATPGFTRMRLQDPQPLSGKHL</sequence>
<dbReference type="AlphaFoldDB" id="A0A4Y2WFW5"/>
<keyword evidence="3" id="KW-1185">Reference proteome</keyword>
<protein>
    <submittedName>
        <fullName evidence="2">Uncharacterized protein</fullName>
    </submittedName>
</protein>
<name>A0A4Y2WFW5_ARAVE</name>
<feature type="region of interest" description="Disordered" evidence="1">
    <location>
        <begin position="1"/>
        <end position="61"/>
    </location>
</feature>
<dbReference type="Proteomes" id="UP000499080">
    <property type="component" value="Unassembled WGS sequence"/>
</dbReference>
<feature type="non-terminal residue" evidence="2">
    <location>
        <position position="1"/>
    </location>
</feature>
<evidence type="ECO:0000313" key="2">
    <source>
        <dbReference type="EMBL" id="GBO35210.1"/>
    </source>
</evidence>
<organism evidence="2 3">
    <name type="scientific">Araneus ventricosus</name>
    <name type="common">Orbweaver spider</name>
    <name type="synonym">Epeira ventricosa</name>
    <dbReference type="NCBI Taxonomy" id="182803"/>
    <lineage>
        <taxon>Eukaryota</taxon>
        <taxon>Metazoa</taxon>
        <taxon>Ecdysozoa</taxon>
        <taxon>Arthropoda</taxon>
        <taxon>Chelicerata</taxon>
        <taxon>Arachnida</taxon>
        <taxon>Araneae</taxon>
        <taxon>Araneomorphae</taxon>
        <taxon>Entelegynae</taxon>
        <taxon>Araneoidea</taxon>
        <taxon>Araneidae</taxon>
        <taxon>Araneus</taxon>
    </lineage>
</organism>
<proteinExistence type="predicted"/>